<organism evidence="1 2">
    <name type="scientific">Panagrolaimus sp. JU765</name>
    <dbReference type="NCBI Taxonomy" id="591449"/>
    <lineage>
        <taxon>Eukaryota</taxon>
        <taxon>Metazoa</taxon>
        <taxon>Ecdysozoa</taxon>
        <taxon>Nematoda</taxon>
        <taxon>Chromadorea</taxon>
        <taxon>Rhabditida</taxon>
        <taxon>Tylenchina</taxon>
        <taxon>Panagrolaimomorpha</taxon>
        <taxon>Panagrolaimoidea</taxon>
        <taxon>Panagrolaimidae</taxon>
        <taxon>Panagrolaimus</taxon>
    </lineage>
</organism>
<dbReference type="WBParaSite" id="JU765_v2.g9003.t2">
    <property type="protein sequence ID" value="JU765_v2.g9003.t2"/>
    <property type="gene ID" value="JU765_v2.g9003"/>
</dbReference>
<evidence type="ECO:0000313" key="2">
    <source>
        <dbReference type="WBParaSite" id="JU765_v2.g9003.t2"/>
    </source>
</evidence>
<dbReference type="Proteomes" id="UP000887576">
    <property type="component" value="Unplaced"/>
</dbReference>
<evidence type="ECO:0000313" key="1">
    <source>
        <dbReference type="Proteomes" id="UP000887576"/>
    </source>
</evidence>
<accession>A0AC34RQG8</accession>
<proteinExistence type="predicted"/>
<reference evidence="2" key="1">
    <citation type="submission" date="2022-11" db="UniProtKB">
        <authorList>
            <consortium name="WormBaseParasite"/>
        </authorList>
    </citation>
    <scope>IDENTIFICATION</scope>
</reference>
<name>A0AC34RQG8_9BILA</name>
<sequence length="508" mass="57778">MIGESGRGANLECLIAKYAAAHPRGQIVAMSATIGNSLELATFMKGFHFHNSNRPVELKQYLTIGKTIYKLNNDGYLEEDRFLTSANCDERSGWFFCNSRQACENLALLLASQSSDKLRNHKKSERNQIVEELKAETDNQTAQNLKNVLRCGIAYHHAGLMMCERQVVEAAFHFLQMAGRAGRAGFDDIGECFVIANEKREQVINIIVNEPIPNCLSQLGENLEAFVLDLVGLGFTKKKDVERIVKSSLFGVQNDNVEELLQEVLNDLIGKKFLTIPENDSLGLDFLIYICVPFDVRVQIDWDIYRKQYLKLEPCDRRMFGEEDEVEKRIMRHQQGLEATQTETRLYTALIINRLCRYGMTSLYDNARTFNVAVGWIQQTYESMCHRAQALGRFSEHVTVMWPLKGLLPELVSYMRDAGNEDIAQLMKIDGITRTMAFKLTKTKFNTIGALSQATVDDLRKTLEGRLRQNLAEKIIFNAKCELRNAIDEKREEIAAMGAEFLLNAKEN</sequence>
<protein>
    <submittedName>
        <fullName evidence="2">DNA polymerase theta-like helix-turn-helix domain-containing protein</fullName>
    </submittedName>
</protein>